<protein>
    <recommendedName>
        <fullName evidence="6">Peptidase M10 metallopeptidase domain-containing protein</fullName>
    </recommendedName>
</protein>
<evidence type="ECO:0000313" key="7">
    <source>
        <dbReference type="EMBL" id="RXJ68266.1"/>
    </source>
</evidence>
<sequence length="311" mass="36899">MKFSLLIFLLTSFAYCSYEKVTIGNIDSYYEQKITKEQLKNIILEIKKSFKEQLNKDIFDYSTNGKPINLVYMPTSKIENLITRNQEQLHRKENLAKRLSEQLVSSQKQINSLKDEFKDKKAQMDKKIEVYNSYVNEQNKKKKLSKEEYQTIKEEIDKRKKVLNEQLKVYKNDKKELRKEINFYNANVIKYNRIVLDYNRLSRDIERLNRTYKKVRGQTFGEKKTIKKVSFKDGKTREIETNTKVSMNKIEIYGFESLNELKAILAHEIAHLVGIPHIDSKGSLMNPVLQKNQIDNLYLTKEDIAAFEKYF</sequence>
<evidence type="ECO:0000256" key="5">
    <source>
        <dbReference type="SAM" id="Coils"/>
    </source>
</evidence>
<evidence type="ECO:0000256" key="3">
    <source>
        <dbReference type="ARBA" id="ARBA00022801"/>
    </source>
</evidence>
<feature type="domain" description="Peptidase M10 metallopeptidase" evidence="6">
    <location>
        <begin position="237"/>
        <end position="309"/>
    </location>
</feature>
<keyword evidence="5" id="KW-0175">Coiled coil</keyword>
<evidence type="ECO:0000256" key="2">
    <source>
        <dbReference type="ARBA" id="ARBA00022723"/>
    </source>
</evidence>
<evidence type="ECO:0000313" key="8">
    <source>
        <dbReference type="Proteomes" id="UP000290172"/>
    </source>
</evidence>
<evidence type="ECO:0000259" key="6">
    <source>
        <dbReference type="Pfam" id="PF00413"/>
    </source>
</evidence>
<evidence type="ECO:0000256" key="4">
    <source>
        <dbReference type="ARBA" id="ARBA00022833"/>
    </source>
</evidence>
<dbReference type="RefSeq" id="WP_128981047.1">
    <property type="nucleotide sequence ID" value="NZ_PDKJ01000006.1"/>
</dbReference>
<comment type="caution">
    <text evidence="7">The sequence shown here is derived from an EMBL/GenBank/DDBJ whole genome shotgun (WGS) entry which is preliminary data.</text>
</comment>
<dbReference type="InterPro" id="IPR024079">
    <property type="entry name" value="MetalloPept_cat_dom_sf"/>
</dbReference>
<gene>
    <name evidence="7" type="ORF">CRV08_08420</name>
</gene>
<proteinExistence type="predicted"/>
<dbReference type="AlphaFoldDB" id="A0A4Q0YCX1"/>
<dbReference type="GO" id="GO:0004222">
    <property type="term" value="F:metalloendopeptidase activity"/>
    <property type="evidence" value="ECO:0007669"/>
    <property type="project" value="InterPro"/>
</dbReference>
<dbReference type="InterPro" id="IPR001818">
    <property type="entry name" value="Pept_M10_metallopeptidase"/>
</dbReference>
<feature type="coiled-coil region" evidence="5">
    <location>
        <begin position="78"/>
        <end position="218"/>
    </location>
</feature>
<dbReference type="Pfam" id="PF00413">
    <property type="entry name" value="Peptidase_M10"/>
    <property type="match status" value="1"/>
</dbReference>
<organism evidence="7 8">
    <name type="scientific">Halarcobacter ebronensis</name>
    <dbReference type="NCBI Taxonomy" id="1462615"/>
    <lineage>
        <taxon>Bacteria</taxon>
        <taxon>Pseudomonadati</taxon>
        <taxon>Campylobacterota</taxon>
        <taxon>Epsilonproteobacteria</taxon>
        <taxon>Campylobacterales</taxon>
        <taxon>Arcobacteraceae</taxon>
        <taxon>Halarcobacter</taxon>
    </lineage>
</organism>
<accession>A0A4Q0YCX1</accession>
<keyword evidence="3" id="KW-0378">Hydrolase</keyword>
<dbReference type="SUPFAM" id="SSF55486">
    <property type="entry name" value="Metalloproteases ('zincins'), catalytic domain"/>
    <property type="match status" value="1"/>
</dbReference>
<dbReference type="EMBL" id="PDKJ01000006">
    <property type="protein sequence ID" value="RXJ68266.1"/>
    <property type="molecule type" value="Genomic_DNA"/>
</dbReference>
<reference evidence="7 8" key="1">
    <citation type="submission" date="2017-10" db="EMBL/GenBank/DDBJ databases">
        <title>Genomics of the genus Arcobacter.</title>
        <authorList>
            <person name="Perez-Cataluna A."/>
            <person name="Figueras M.J."/>
        </authorList>
    </citation>
    <scope>NUCLEOTIDE SEQUENCE [LARGE SCALE GENOMIC DNA]</scope>
    <source>
        <strain evidence="7 8">CECT 8993</strain>
    </source>
</reference>
<keyword evidence="1" id="KW-0645">Protease</keyword>
<dbReference type="GO" id="GO:0008270">
    <property type="term" value="F:zinc ion binding"/>
    <property type="evidence" value="ECO:0007669"/>
    <property type="project" value="InterPro"/>
</dbReference>
<evidence type="ECO:0000256" key="1">
    <source>
        <dbReference type="ARBA" id="ARBA00022670"/>
    </source>
</evidence>
<dbReference type="Proteomes" id="UP000290172">
    <property type="component" value="Unassembled WGS sequence"/>
</dbReference>
<dbReference type="GO" id="GO:0031012">
    <property type="term" value="C:extracellular matrix"/>
    <property type="evidence" value="ECO:0007669"/>
    <property type="project" value="InterPro"/>
</dbReference>
<keyword evidence="2" id="KW-0479">Metal-binding</keyword>
<dbReference type="GO" id="GO:0006508">
    <property type="term" value="P:proteolysis"/>
    <property type="evidence" value="ECO:0007669"/>
    <property type="project" value="UniProtKB-KW"/>
</dbReference>
<dbReference type="Gene3D" id="3.40.390.10">
    <property type="entry name" value="Collagenase (Catalytic Domain)"/>
    <property type="match status" value="1"/>
</dbReference>
<keyword evidence="4" id="KW-0862">Zinc</keyword>
<name>A0A4Q0YCX1_9BACT</name>